<gene>
    <name evidence="1" type="ORF">GFD25_08600</name>
</gene>
<dbReference type="RefSeq" id="WP_163231901.1">
    <property type="nucleotide sequence ID" value="NZ_WHZW01000017.1"/>
</dbReference>
<evidence type="ECO:0000313" key="2">
    <source>
        <dbReference type="Proteomes" id="UP000469194"/>
    </source>
</evidence>
<name>A0A6N9Z5P4_9BIFI</name>
<organism evidence="1 2">
    <name type="scientific">Bifidobacterium aerophilum</name>
    <dbReference type="NCBI Taxonomy" id="1798155"/>
    <lineage>
        <taxon>Bacteria</taxon>
        <taxon>Bacillati</taxon>
        <taxon>Actinomycetota</taxon>
        <taxon>Actinomycetes</taxon>
        <taxon>Bifidobacteriales</taxon>
        <taxon>Bifidobacteriaceae</taxon>
        <taxon>Bifidobacterium</taxon>
    </lineage>
</organism>
<protein>
    <submittedName>
        <fullName evidence="1">Uncharacterized protein</fullName>
    </submittedName>
</protein>
<sequence length="112" mass="13251">MAEMIHLADLPPEVRERVRRDQAEAERGYSIRFLDKQLREDKGWSREPTPQERKWLRRGRPLKIGRVRADRIMQFRIDPDGERRVRQYASDHGMKVSEAIRTLIDKGLASAQ</sequence>
<comment type="caution">
    <text evidence="1">The sequence shown here is derived from an EMBL/GenBank/DDBJ whole genome shotgun (WGS) entry which is preliminary data.</text>
</comment>
<dbReference type="AlphaFoldDB" id="A0A6N9Z5P4"/>
<accession>A0A6N9Z5P4</accession>
<dbReference type="Proteomes" id="UP000469194">
    <property type="component" value="Unassembled WGS sequence"/>
</dbReference>
<evidence type="ECO:0000313" key="1">
    <source>
        <dbReference type="EMBL" id="NEG90039.1"/>
    </source>
</evidence>
<dbReference type="EMBL" id="WHZW01000017">
    <property type="protein sequence ID" value="NEG90039.1"/>
    <property type="molecule type" value="Genomic_DNA"/>
</dbReference>
<keyword evidence="2" id="KW-1185">Reference proteome</keyword>
<proteinExistence type="predicted"/>
<reference evidence="1 2" key="1">
    <citation type="submission" date="2019-10" db="EMBL/GenBank/DDBJ databases">
        <title>Bifidobacterium from non-human primates.</title>
        <authorList>
            <person name="Modesto M."/>
        </authorList>
    </citation>
    <scope>NUCLEOTIDE SEQUENCE [LARGE SCALE GENOMIC DNA]</scope>
    <source>
        <strain evidence="1 2">TRE17</strain>
    </source>
</reference>